<evidence type="ECO:0000313" key="2">
    <source>
        <dbReference type="EMBL" id="QHT82697.1"/>
    </source>
</evidence>
<dbReference type="GO" id="GO:0009103">
    <property type="term" value="P:lipopolysaccharide biosynthetic process"/>
    <property type="evidence" value="ECO:0007669"/>
    <property type="project" value="TreeGrafter"/>
</dbReference>
<evidence type="ECO:0008006" key="3">
    <source>
        <dbReference type="Google" id="ProtNLM"/>
    </source>
</evidence>
<proteinExistence type="predicted"/>
<dbReference type="PANTHER" id="PTHR46401:SF2">
    <property type="entry name" value="GLYCOSYLTRANSFERASE WBBK-RELATED"/>
    <property type="match status" value="1"/>
</dbReference>
<protein>
    <recommendedName>
        <fullName evidence="3">Glycosyl transferase family 1 domain-containing protein</fullName>
    </recommendedName>
</protein>
<accession>A0A6C0HQS1</accession>
<evidence type="ECO:0000256" key="1">
    <source>
        <dbReference type="ARBA" id="ARBA00022679"/>
    </source>
</evidence>
<dbReference type="InterPro" id="IPR029044">
    <property type="entry name" value="Nucleotide-diphossugar_trans"/>
</dbReference>
<dbReference type="AlphaFoldDB" id="A0A6C0HQS1"/>
<dbReference type="GO" id="GO:0016757">
    <property type="term" value="F:glycosyltransferase activity"/>
    <property type="evidence" value="ECO:0007669"/>
    <property type="project" value="TreeGrafter"/>
</dbReference>
<reference evidence="2" key="1">
    <citation type="journal article" date="2020" name="Nature">
        <title>Giant virus diversity and host interactions through global metagenomics.</title>
        <authorList>
            <person name="Schulz F."/>
            <person name="Roux S."/>
            <person name="Paez-Espino D."/>
            <person name="Jungbluth S."/>
            <person name="Walsh D.A."/>
            <person name="Denef V.J."/>
            <person name="McMahon K.D."/>
            <person name="Konstantinidis K.T."/>
            <person name="Eloe-Fadrosh E.A."/>
            <person name="Kyrpides N.C."/>
            <person name="Woyke T."/>
        </authorList>
    </citation>
    <scope>NUCLEOTIDE SEQUENCE</scope>
    <source>
        <strain evidence="2">GVMAG-M-3300023184-165</strain>
    </source>
</reference>
<dbReference type="Gene3D" id="1.25.40.10">
    <property type="entry name" value="Tetratricopeptide repeat domain"/>
    <property type="match status" value="1"/>
</dbReference>
<dbReference type="PANTHER" id="PTHR46401">
    <property type="entry name" value="GLYCOSYLTRANSFERASE WBBK-RELATED"/>
    <property type="match status" value="1"/>
</dbReference>
<keyword evidence="1" id="KW-0808">Transferase</keyword>
<dbReference type="InterPro" id="IPR011990">
    <property type="entry name" value="TPR-like_helical_dom_sf"/>
</dbReference>
<dbReference type="SUPFAM" id="SSF53756">
    <property type="entry name" value="UDP-Glycosyltransferase/glycogen phosphorylase"/>
    <property type="match status" value="1"/>
</dbReference>
<dbReference type="SUPFAM" id="SSF53448">
    <property type="entry name" value="Nucleotide-diphospho-sugar transferases"/>
    <property type="match status" value="1"/>
</dbReference>
<name>A0A6C0HQS1_9ZZZZ</name>
<dbReference type="EMBL" id="MN740003">
    <property type="protein sequence ID" value="QHT82697.1"/>
    <property type="molecule type" value="Genomic_DNA"/>
</dbReference>
<dbReference type="SUPFAM" id="SSF81901">
    <property type="entry name" value="HCP-like"/>
    <property type="match status" value="1"/>
</dbReference>
<dbReference type="Gene3D" id="3.40.50.2000">
    <property type="entry name" value="Glycogen Phosphorylase B"/>
    <property type="match status" value="1"/>
</dbReference>
<organism evidence="2">
    <name type="scientific">viral metagenome</name>
    <dbReference type="NCBI Taxonomy" id="1070528"/>
    <lineage>
        <taxon>unclassified sequences</taxon>
        <taxon>metagenomes</taxon>
        <taxon>organismal metagenomes</taxon>
    </lineage>
</organism>
<sequence>MNILLNKKGYKINSNEFNTIVHNEYNNLVIREKLGHFERVVSLLKDLAGFSGECLFFSQSHGGFVPISVASYYHNIYLLNSEKIQLENLKVNISGFNVTNAKWSFDSSCEKPNDLIVYSENYDDIDEAIVKKYNPIILTRLNQKLLKSGEYNNIYELAGSSLALYIPNRLHEKFLKEFHYYINGDKLAYDNLIHLCIMVKNGGKQFEDMLNANMHLIDRWTILDTGSTDETLEIINRVLVGKKKGDLFQEPFINFRDSRNRLLELAGESCKFTLMLDDTYVIHGDLRGFLNEVRGDQFADSFTLYIKSDDVEYCSNRVLKTDRKLKYLYKIHEVVQEKNNMNVVIPLSRANILDGRFDYMEKRTMDRKQLDLKLLYEEVEDDPNNPRSFYYLGQTYNLLEDYENAYSYFLKRMDHPVEGFFQERIDAIFEAARIANFKLNKPWKECEELYLKAYGLDKTRPDSLYFLGIHYHLSGNKQVAFNYFKKAFEAGYPIHCQYSLKPTLSFHFLPKFLSQLCYEFNDFKLGEKCTTLYLEKNAPDADMYSVIVSWHNIFVKLNAMHIGTESLSQLQIPNTNDKSLLCFVADGGFEPWTGSDILTKGIGGSETYIIEMARHIQKEGRFKVVVFCNCTQQSIFEGVDYIPISYYPPFAANIDIHTCIVSRFSEYIPVAIHGKITNLYLVLHDLTPSGLVLPLHEKFKKVFCLSEWHVEYFLKIFPQFKDITVPFYYGIDVHKFDTETLVNDSELPKSNIYIQVVEAVQKTSNKFIYSSFPNRGLFQLLQMWPKIYEKYPDASLHIYADVNGKWVNSVAGDLMVQIRKLLSTLTNHNINYHGWVNKSELADAWKTSEYWFYPCTFMETFCLTAVEAALSKTLAITNGLAALQNTVGDRGICIEGDASKPEWQERALFELFSVMEDKTKREELIERNYAWASTLSWGSQSKKLTSLHLL</sequence>